<evidence type="ECO:0008006" key="5">
    <source>
        <dbReference type="Google" id="ProtNLM"/>
    </source>
</evidence>
<organism evidence="3 4">
    <name type="scientific">Burkholderia mayonis</name>
    <dbReference type="NCBI Taxonomy" id="1385591"/>
    <lineage>
        <taxon>Bacteria</taxon>
        <taxon>Pseudomonadati</taxon>
        <taxon>Pseudomonadota</taxon>
        <taxon>Betaproteobacteria</taxon>
        <taxon>Burkholderiales</taxon>
        <taxon>Burkholderiaceae</taxon>
        <taxon>Burkholderia</taxon>
        <taxon>pseudomallei group</taxon>
    </lineage>
</organism>
<accession>A0A1B4G183</accession>
<feature type="domain" description="DUF2399" evidence="1">
    <location>
        <begin position="276"/>
        <end position="426"/>
    </location>
</feature>
<protein>
    <recommendedName>
        <fullName evidence="5">TIGR02679 family protein</fullName>
    </recommendedName>
</protein>
<dbReference type="NCBIfam" id="TIGR02679">
    <property type="entry name" value="TIGR02679 family protein"/>
    <property type="match status" value="1"/>
</dbReference>
<proteinExistence type="predicted"/>
<dbReference type="AlphaFoldDB" id="A0A1B4G183"/>
<dbReference type="InterPro" id="IPR013495">
    <property type="entry name" value="CHP02679"/>
</dbReference>
<dbReference type="RefSeq" id="WP_066491706.1">
    <property type="nucleotide sequence ID" value="NZ_CP013389.1"/>
</dbReference>
<feature type="domain" description="Conserved hypothetical protein CHP02679 N terminus" evidence="2">
    <location>
        <begin position="43"/>
        <end position="258"/>
    </location>
</feature>
<reference evidence="3 4" key="1">
    <citation type="submission" date="2015-12" db="EMBL/GenBank/DDBJ databases">
        <title>Diversity of Burkholderia near neighbor genomes.</title>
        <authorList>
            <person name="Sahl J."/>
            <person name="Wagner D."/>
            <person name="Keim P."/>
        </authorList>
    </citation>
    <scope>NUCLEOTIDE SEQUENCE [LARGE SCALE GENOMIC DNA]</scope>
    <source>
        <strain evidence="3 4">BDU8</strain>
    </source>
</reference>
<evidence type="ECO:0000313" key="3">
    <source>
        <dbReference type="EMBL" id="AOJ09676.1"/>
    </source>
</evidence>
<name>A0A1B4G183_9BURK</name>
<dbReference type="InterPro" id="IPR024465">
    <property type="entry name" value="DUF2399"/>
</dbReference>
<dbReference type="InterPro" id="IPR024466">
    <property type="entry name" value="CHP02679_N"/>
</dbReference>
<evidence type="ECO:0000259" key="1">
    <source>
        <dbReference type="Pfam" id="PF09664"/>
    </source>
</evidence>
<gene>
    <name evidence="3" type="ORF">WS71_20445</name>
</gene>
<dbReference type="Proteomes" id="UP000067711">
    <property type="component" value="Chromosome 1"/>
</dbReference>
<sequence>MTRTDTLTNPDARLQRLLGGAELGSLRQRMRRYFERVDNGTAGSSLLLTQLSPAEHEALGLLIGRPSRTSRSVRIDIERLDIALRDAGIADSLRAALERIDGPIVSRAIVRASTHAEWTRLAALDSRHAMLRAWLNVPTALGLLKRLSRQDPATGQQLLERAEATLQRLPAQGITRSQLAAETLGNAHALDSGEPTATIVLAAWRNMERTAACEDGLRDADGNPDNSPQPDDRVRDIWARAGVLVNELARPALFLNLPVVGGDSAGGTPGEPDYASLRRLLRTPPAWAVHGTTVFVCENPNFVAIAADRLGAASAPLVCTDGMPAAAQRTLLTQLVHAGAHLMYHGDFDWPGLQIGNQVIGTWHAHPWRFAARDYEAAAANSPPVRYELYGAWVSASWDATLATVMQRYGIAIAEEAVAAALLEDLSRRCQ</sequence>
<dbReference type="Pfam" id="PF09664">
    <property type="entry name" value="DUF2399"/>
    <property type="match status" value="1"/>
</dbReference>
<evidence type="ECO:0000259" key="2">
    <source>
        <dbReference type="Pfam" id="PF11796"/>
    </source>
</evidence>
<evidence type="ECO:0000313" key="4">
    <source>
        <dbReference type="Proteomes" id="UP000067711"/>
    </source>
</evidence>
<dbReference type="Pfam" id="PF11796">
    <property type="entry name" value="DUF3323"/>
    <property type="match status" value="1"/>
</dbReference>
<dbReference type="EMBL" id="CP013389">
    <property type="protein sequence ID" value="AOJ09676.1"/>
    <property type="molecule type" value="Genomic_DNA"/>
</dbReference>